<accession>A0A7Y9W7A8</accession>
<dbReference type="PRINTS" id="PR00455">
    <property type="entry name" value="HTHTETR"/>
</dbReference>
<dbReference type="PANTHER" id="PTHR30055">
    <property type="entry name" value="HTH-TYPE TRANSCRIPTIONAL REGULATOR RUTR"/>
    <property type="match status" value="1"/>
</dbReference>
<dbReference type="PANTHER" id="PTHR30055:SF234">
    <property type="entry name" value="HTH-TYPE TRANSCRIPTIONAL REGULATOR BETI"/>
    <property type="match status" value="1"/>
</dbReference>
<gene>
    <name evidence="6" type="ORF">GGD41_002184</name>
</gene>
<reference evidence="6 7" key="1">
    <citation type="submission" date="2020-07" db="EMBL/GenBank/DDBJ databases">
        <title>Exploring microbial biodiversity for novel pathways involved in the catabolism of aromatic compounds derived from lignin.</title>
        <authorList>
            <person name="Elkins J."/>
        </authorList>
    </citation>
    <scope>NUCLEOTIDE SEQUENCE [LARGE SCALE GENOMIC DNA]</scope>
    <source>
        <strain evidence="6 7">H2C3B</strain>
    </source>
</reference>
<dbReference type="InterPro" id="IPR041669">
    <property type="entry name" value="TetR_C_15"/>
</dbReference>
<evidence type="ECO:0000256" key="3">
    <source>
        <dbReference type="ARBA" id="ARBA00023163"/>
    </source>
</evidence>
<dbReference type="Proteomes" id="UP000572540">
    <property type="component" value="Unassembled WGS sequence"/>
</dbReference>
<dbReference type="RefSeq" id="WP_257031680.1">
    <property type="nucleotide sequence ID" value="NZ_JACCAU010000001.1"/>
</dbReference>
<evidence type="ECO:0000256" key="2">
    <source>
        <dbReference type="ARBA" id="ARBA00023125"/>
    </source>
</evidence>
<dbReference type="GO" id="GO:0003700">
    <property type="term" value="F:DNA-binding transcription factor activity"/>
    <property type="evidence" value="ECO:0007669"/>
    <property type="project" value="TreeGrafter"/>
</dbReference>
<feature type="domain" description="HTH tetR-type" evidence="5">
    <location>
        <begin position="22"/>
        <end position="82"/>
    </location>
</feature>
<dbReference type="SUPFAM" id="SSF46689">
    <property type="entry name" value="Homeodomain-like"/>
    <property type="match status" value="1"/>
</dbReference>
<name>A0A7Y9W7A8_9BURK</name>
<dbReference type="Pfam" id="PF17918">
    <property type="entry name" value="TetR_C_15"/>
    <property type="match status" value="1"/>
</dbReference>
<dbReference type="InterPro" id="IPR009057">
    <property type="entry name" value="Homeodomain-like_sf"/>
</dbReference>
<evidence type="ECO:0000256" key="4">
    <source>
        <dbReference type="PROSITE-ProRule" id="PRU00335"/>
    </source>
</evidence>
<organism evidence="6 7">
    <name type="scientific">Paraburkholderia bryophila</name>
    <dbReference type="NCBI Taxonomy" id="420952"/>
    <lineage>
        <taxon>Bacteria</taxon>
        <taxon>Pseudomonadati</taxon>
        <taxon>Pseudomonadota</taxon>
        <taxon>Betaproteobacteria</taxon>
        <taxon>Burkholderiales</taxon>
        <taxon>Burkholderiaceae</taxon>
        <taxon>Paraburkholderia</taxon>
    </lineage>
</organism>
<dbReference type="AlphaFoldDB" id="A0A7Y9W7A8"/>
<protein>
    <submittedName>
        <fullName evidence="6">AcrR family transcriptional regulator</fullName>
    </submittedName>
</protein>
<dbReference type="EMBL" id="JACCAU010000001">
    <property type="protein sequence ID" value="NYH14956.1"/>
    <property type="molecule type" value="Genomic_DNA"/>
</dbReference>
<evidence type="ECO:0000313" key="6">
    <source>
        <dbReference type="EMBL" id="NYH14956.1"/>
    </source>
</evidence>
<evidence type="ECO:0000256" key="1">
    <source>
        <dbReference type="ARBA" id="ARBA00023015"/>
    </source>
</evidence>
<sequence>MATRIPTRPSTMRKEPRQARSRATVEAILIAGAQVLGRRGWAGFTTNEVAEAAGVSIGSLYQYFPNKLILSEAITARHFDEILAVLRGIGDETLPLARRVEQLVDGMIGVHSINPALHRVLLEEAPRARGPRSVHDRFEAEYLRCYAALIAQPDDARNRESADAAAQVVSAAVAGVIHDAAHRGTIGLPVLKQELVDMVDAYLLRRRRRERVRMRTREMSGSGRATVKR</sequence>
<dbReference type="PROSITE" id="PS50977">
    <property type="entry name" value="HTH_TETR_2"/>
    <property type="match status" value="1"/>
</dbReference>
<evidence type="ECO:0000259" key="5">
    <source>
        <dbReference type="PROSITE" id="PS50977"/>
    </source>
</evidence>
<evidence type="ECO:0000313" key="7">
    <source>
        <dbReference type="Proteomes" id="UP000572540"/>
    </source>
</evidence>
<dbReference type="Pfam" id="PF00440">
    <property type="entry name" value="TetR_N"/>
    <property type="match status" value="1"/>
</dbReference>
<keyword evidence="2 4" id="KW-0238">DNA-binding</keyword>
<comment type="caution">
    <text evidence="6">The sequence shown here is derived from an EMBL/GenBank/DDBJ whole genome shotgun (WGS) entry which is preliminary data.</text>
</comment>
<dbReference type="InterPro" id="IPR050109">
    <property type="entry name" value="HTH-type_TetR-like_transc_reg"/>
</dbReference>
<feature type="DNA-binding region" description="H-T-H motif" evidence="4">
    <location>
        <begin position="45"/>
        <end position="64"/>
    </location>
</feature>
<dbReference type="InterPro" id="IPR001647">
    <property type="entry name" value="HTH_TetR"/>
</dbReference>
<keyword evidence="3" id="KW-0804">Transcription</keyword>
<dbReference type="GO" id="GO:0000976">
    <property type="term" value="F:transcription cis-regulatory region binding"/>
    <property type="evidence" value="ECO:0007669"/>
    <property type="project" value="TreeGrafter"/>
</dbReference>
<dbReference type="Gene3D" id="1.10.357.10">
    <property type="entry name" value="Tetracycline Repressor, domain 2"/>
    <property type="match status" value="1"/>
</dbReference>
<proteinExistence type="predicted"/>
<keyword evidence="1" id="KW-0805">Transcription regulation</keyword>